<sequence length="590" mass="67738">MDPGTARQQIDEEIAQLGACIITLKTTRNTFTPFARLHPEIIQEIFVLVSRGAEHRQIGKTALLISWVCHHWRELGQQTSTLWSCIDFFNPTWVEAALSRTRNRPLEFSIFRPSERHGESSRYVPLCLSNLARISSLSLSANSGTELNRETSLSPLWATPAPLLVKLDLGAISLPRNLFAGSSSTLQKLSLSSCDFDWESLPVHQGLRYLDISQPVSRTSVDDLMRKLQVIAHQVESLYFFNVLLPLVTTSESGHHSPKKRQEFAKMKSFSMHEEDGPSVTYILNRLSLPSHLDHTGVTLLDHREEQFDTARALVSCRGIEKWPVERVEIELQDEYIGIVMRENWNTDFAEIQVVEETEGSDCEDQEVEGTENSDCEYQEEDQAEDTDSRQVKTVSYHMEIFDDIPDIIPIFDIFPFRAFKRLTFNGSHNPDRVSALTNCLDAKGAIEELNVITFFVPTFTSIIYKQNEQIQDIIRHDGPFEGLEMNDDQRDQCRSILTFHHLTTLVYYGEHDDNYPFEYSYFEVLWEWLKWRQLVGLGVKVLVFQTMKIPPEAYLTELYDDVVEAVEFIRVVELTGEFAVEPFDINPNA</sequence>
<gene>
    <name evidence="1" type="ORF">BDN72DRAFT_880197</name>
</gene>
<name>A0ACD3ALG0_9AGAR</name>
<accession>A0ACD3ALG0</accession>
<dbReference type="Proteomes" id="UP000308600">
    <property type="component" value="Unassembled WGS sequence"/>
</dbReference>
<evidence type="ECO:0000313" key="1">
    <source>
        <dbReference type="EMBL" id="TFK66595.1"/>
    </source>
</evidence>
<reference evidence="1 2" key="1">
    <citation type="journal article" date="2019" name="Nat. Ecol. Evol.">
        <title>Megaphylogeny resolves global patterns of mushroom evolution.</title>
        <authorList>
            <person name="Varga T."/>
            <person name="Krizsan K."/>
            <person name="Foldi C."/>
            <person name="Dima B."/>
            <person name="Sanchez-Garcia M."/>
            <person name="Sanchez-Ramirez S."/>
            <person name="Szollosi G.J."/>
            <person name="Szarkandi J.G."/>
            <person name="Papp V."/>
            <person name="Albert L."/>
            <person name="Andreopoulos W."/>
            <person name="Angelini C."/>
            <person name="Antonin V."/>
            <person name="Barry K.W."/>
            <person name="Bougher N.L."/>
            <person name="Buchanan P."/>
            <person name="Buyck B."/>
            <person name="Bense V."/>
            <person name="Catcheside P."/>
            <person name="Chovatia M."/>
            <person name="Cooper J."/>
            <person name="Damon W."/>
            <person name="Desjardin D."/>
            <person name="Finy P."/>
            <person name="Geml J."/>
            <person name="Haridas S."/>
            <person name="Hughes K."/>
            <person name="Justo A."/>
            <person name="Karasinski D."/>
            <person name="Kautmanova I."/>
            <person name="Kiss B."/>
            <person name="Kocsube S."/>
            <person name="Kotiranta H."/>
            <person name="LaButti K.M."/>
            <person name="Lechner B.E."/>
            <person name="Liimatainen K."/>
            <person name="Lipzen A."/>
            <person name="Lukacs Z."/>
            <person name="Mihaltcheva S."/>
            <person name="Morgado L.N."/>
            <person name="Niskanen T."/>
            <person name="Noordeloos M.E."/>
            <person name="Ohm R.A."/>
            <person name="Ortiz-Santana B."/>
            <person name="Ovrebo C."/>
            <person name="Racz N."/>
            <person name="Riley R."/>
            <person name="Savchenko A."/>
            <person name="Shiryaev A."/>
            <person name="Soop K."/>
            <person name="Spirin V."/>
            <person name="Szebenyi C."/>
            <person name="Tomsovsky M."/>
            <person name="Tulloss R.E."/>
            <person name="Uehling J."/>
            <person name="Grigoriev I.V."/>
            <person name="Vagvolgyi C."/>
            <person name="Papp T."/>
            <person name="Martin F.M."/>
            <person name="Miettinen O."/>
            <person name="Hibbett D.S."/>
            <person name="Nagy L.G."/>
        </authorList>
    </citation>
    <scope>NUCLEOTIDE SEQUENCE [LARGE SCALE GENOMIC DNA]</scope>
    <source>
        <strain evidence="1 2">NL-1719</strain>
    </source>
</reference>
<keyword evidence="2" id="KW-1185">Reference proteome</keyword>
<evidence type="ECO:0000313" key="2">
    <source>
        <dbReference type="Proteomes" id="UP000308600"/>
    </source>
</evidence>
<proteinExistence type="predicted"/>
<dbReference type="EMBL" id="ML208400">
    <property type="protein sequence ID" value="TFK66595.1"/>
    <property type="molecule type" value="Genomic_DNA"/>
</dbReference>
<protein>
    <submittedName>
        <fullName evidence="1">Uncharacterized protein</fullName>
    </submittedName>
</protein>
<organism evidence="1 2">
    <name type="scientific">Pluteus cervinus</name>
    <dbReference type="NCBI Taxonomy" id="181527"/>
    <lineage>
        <taxon>Eukaryota</taxon>
        <taxon>Fungi</taxon>
        <taxon>Dikarya</taxon>
        <taxon>Basidiomycota</taxon>
        <taxon>Agaricomycotina</taxon>
        <taxon>Agaricomycetes</taxon>
        <taxon>Agaricomycetidae</taxon>
        <taxon>Agaricales</taxon>
        <taxon>Pluteineae</taxon>
        <taxon>Pluteaceae</taxon>
        <taxon>Pluteus</taxon>
    </lineage>
</organism>